<proteinExistence type="predicted"/>
<keyword evidence="3" id="KW-1185">Reference proteome</keyword>
<organism evidence="2 3">
    <name type="scientific">Portunus trituberculatus</name>
    <name type="common">Swimming crab</name>
    <name type="synonym">Neptunus trituberculatus</name>
    <dbReference type="NCBI Taxonomy" id="210409"/>
    <lineage>
        <taxon>Eukaryota</taxon>
        <taxon>Metazoa</taxon>
        <taxon>Ecdysozoa</taxon>
        <taxon>Arthropoda</taxon>
        <taxon>Crustacea</taxon>
        <taxon>Multicrustacea</taxon>
        <taxon>Malacostraca</taxon>
        <taxon>Eumalacostraca</taxon>
        <taxon>Eucarida</taxon>
        <taxon>Decapoda</taxon>
        <taxon>Pleocyemata</taxon>
        <taxon>Brachyura</taxon>
        <taxon>Eubrachyura</taxon>
        <taxon>Portunoidea</taxon>
        <taxon>Portunidae</taxon>
        <taxon>Portuninae</taxon>
        <taxon>Portunus</taxon>
    </lineage>
</organism>
<evidence type="ECO:0000256" key="1">
    <source>
        <dbReference type="SAM" id="MobiDB-lite"/>
    </source>
</evidence>
<accession>A0A5B7JB72</accession>
<protein>
    <submittedName>
        <fullName evidence="2">Uncharacterized protein</fullName>
    </submittedName>
</protein>
<dbReference type="AlphaFoldDB" id="A0A5B7JB72"/>
<name>A0A5B7JB72_PORTR</name>
<evidence type="ECO:0000313" key="2">
    <source>
        <dbReference type="EMBL" id="MPC90198.1"/>
    </source>
</evidence>
<sequence length="81" mass="9105">MCSLVILGDPPSSLPLRHAFVRDLAGELQILMLNANDSPETSPPYPQSTSSYHFPEAPHHHHQPSLHLSLFFLLFHPLRLS</sequence>
<evidence type="ECO:0000313" key="3">
    <source>
        <dbReference type="Proteomes" id="UP000324222"/>
    </source>
</evidence>
<dbReference type="EMBL" id="VSRR010083569">
    <property type="protein sequence ID" value="MPC90198.1"/>
    <property type="molecule type" value="Genomic_DNA"/>
</dbReference>
<reference evidence="2 3" key="1">
    <citation type="submission" date="2019-05" db="EMBL/GenBank/DDBJ databases">
        <title>Another draft genome of Portunus trituberculatus and its Hox gene families provides insights of decapod evolution.</title>
        <authorList>
            <person name="Jeong J.-H."/>
            <person name="Song I."/>
            <person name="Kim S."/>
            <person name="Choi T."/>
            <person name="Kim D."/>
            <person name="Ryu S."/>
            <person name="Kim W."/>
        </authorList>
    </citation>
    <scope>NUCLEOTIDE SEQUENCE [LARGE SCALE GENOMIC DNA]</scope>
    <source>
        <tissue evidence="2">Muscle</tissue>
    </source>
</reference>
<comment type="caution">
    <text evidence="2">The sequence shown here is derived from an EMBL/GenBank/DDBJ whole genome shotgun (WGS) entry which is preliminary data.</text>
</comment>
<dbReference type="Proteomes" id="UP000324222">
    <property type="component" value="Unassembled WGS sequence"/>
</dbReference>
<gene>
    <name evidence="2" type="ORF">E2C01_085172</name>
</gene>
<feature type="region of interest" description="Disordered" evidence="1">
    <location>
        <begin position="35"/>
        <end position="62"/>
    </location>
</feature>